<name>A0A7U4E881_RUNSL</name>
<dbReference type="AlphaFoldDB" id="A0A7U4E881"/>
<dbReference type="InterPro" id="IPR008969">
    <property type="entry name" value="CarboxyPept-like_regulatory"/>
</dbReference>
<dbReference type="Gene3D" id="2.170.130.10">
    <property type="entry name" value="TonB-dependent receptor, plug domain"/>
    <property type="match status" value="1"/>
</dbReference>
<reference evidence="2 3" key="2">
    <citation type="journal article" date="2012" name="Stand. Genomic Sci.">
        <title>Complete genome sequence of the aquatic bacterium Runella slithyformis type strain (LSU 4(T)).</title>
        <authorList>
            <person name="Copeland A."/>
            <person name="Zhang X."/>
            <person name="Misra M."/>
            <person name="Lapidus A."/>
            <person name="Nolan M."/>
            <person name="Lucas S."/>
            <person name="Deshpande S."/>
            <person name="Cheng J.F."/>
            <person name="Tapia R."/>
            <person name="Goodwin L.A."/>
            <person name="Pitluck S."/>
            <person name="Liolios K."/>
            <person name="Pagani I."/>
            <person name="Ivanova N."/>
            <person name="Mikhailova N."/>
            <person name="Pati A."/>
            <person name="Chen A."/>
            <person name="Palaniappan K."/>
            <person name="Land M."/>
            <person name="Hauser L."/>
            <person name="Pan C."/>
            <person name="Jeffries C.D."/>
            <person name="Detter J.C."/>
            <person name="Brambilla E.M."/>
            <person name="Rohde M."/>
            <person name="Djao O.D."/>
            <person name="Goker M."/>
            <person name="Sikorski J."/>
            <person name="Tindall B.J."/>
            <person name="Woyke T."/>
            <person name="Bristow J."/>
            <person name="Eisen J.A."/>
            <person name="Markowitz V."/>
            <person name="Hugenholtz P."/>
            <person name="Kyrpides N.C."/>
            <person name="Klenk H.P."/>
            <person name="Mavromatis K."/>
        </authorList>
    </citation>
    <scope>NUCLEOTIDE SEQUENCE [LARGE SCALE GENOMIC DNA]</scope>
    <source>
        <strain evidence="3">ATCC 29530 / DSM 19594 / LMG 11500 / NCIMB 11436 / LSU 4</strain>
    </source>
</reference>
<dbReference type="SUPFAM" id="SSF56935">
    <property type="entry name" value="Porins"/>
    <property type="match status" value="1"/>
</dbReference>
<evidence type="ECO:0008006" key="4">
    <source>
        <dbReference type="Google" id="ProtNLM"/>
    </source>
</evidence>
<evidence type="ECO:0000313" key="3">
    <source>
        <dbReference type="Proteomes" id="UP000000493"/>
    </source>
</evidence>
<dbReference type="KEGG" id="rsi:Runsl_4665"/>
<keyword evidence="1" id="KW-0812">Transmembrane</keyword>
<evidence type="ECO:0000256" key="1">
    <source>
        <dbReference type="SAM" id="Phobius"/>
    </source>
</evidence>
<keyword evidence="1" id="KW-0472">Membrane</keyword>
<reference evidence="3" key="1">
    <citation type="submission" date="2011-06" db="EMBL/GenBank/DDBJ databases">
        <title>The complete genome of chromosome of Runella slithyformis DSM 19594.</title>
        <authorList>
            <consortium name="US DOE Joint Genome Institute (JGI-PGF)"/>
            <person name="Lucas S."/>
            <person name="Han J."/>
            <person name="Lapidus A."/>
            <person name="Bruce D."/>
            <person name="Goodwin L."/>
            <person name="Pitluck S."/>
            <person name="Peters L."/>
            <person name="Kyrpides N."/>
            <person name="Mavromatis K."/>
            <person name="Ivanova N."/>
            <person name="Ovchinnikova G."/>
            <person name="Zhang X."/>
            <person name="Misra M."/>
            <person name="Detter J.C."/>
            <person name="Tapia R."/>
            <person name="Han C."/>
            <person name="Land M."/>
            <person name="Hauser L."/>
            <person name="Markowitz V."/>
            <person name="Cheng J.-F."/>
            <person name="Hugenholtz P."/>
            <person name="Woyke T."/>
            <person name="Wu D."/>
            <person name="Tindall B."/>
            <person name="Faehrich R."/>
            <person name="Brambilla E."/>
            <person name="Klenk H.-P."/>
            <person name="Eisen J.A."/>
        </authorList>
    </citation>
    <scope>NUCLEOTIDE SEQUENCE [LARGE SCALE GENOMIC DNA]</scope>
    <source>
        <strain evidence="3">ATCC 29530 / DSM 19594 / LMG 11500 / NCIMB 11436 / LSU 4</strain>
    </source>
</reference>
<organism evidence="2 3">
    <name type="scientific">Runella slithyformis (strain ATCC 29530 / DSM 19594 / LMG 11500 / NCIMB 11436 / LSU 4)</name>
    <dbReference type="NCBI Taxonomy" id="761193"/>
    <lineage>
        <taxon>Bacteria</taxon>
        <taxon>Pseudomonadati</taxon>
        <taxon>Bacteroidota</taxon>
        <taxon>Cytophagia</taxon>
        <taxon>Cytophagales</taxon>
        <taxon>Spirosomataceae</taxon>
        <taxon>Runella</taxon>
    </lineage>
</organism>
<keyword evidence="1" id="KW-1133">Transmembrane helix</keyword>
<sequence length="342" mass="38150">MTRCNVILIEYFFLFYPISIMKIMFTTFLLTLRYLNGLAQTATLRGKVYSKENGGVSFAGVKLTKSNTTSIADHYGFFVLKNVPLGKDELTVSSVKIESQSIKIDVNNALIDVSILVKPKNVELDEVMVIQKSEKKEIESKGFAVNVIETKEIAQRNVQTNEMLDRTAGIRIRQNGGLGSVINYNLNGMSGTATGLTESTFDPLGRKSVVVDYVSPENPEIITSTISLGDNSGYRSPNGFVAEDGNIYQATQRHSSAHILRINQNNEYNDSYVFSLDAALGVKAVYVDSWKYAGNGIACVLYTHKGMEQGYIARVDLNAKGERRRSICGRNPRRKRWQYLHL</sequence>
<feature type="transmembrane region" description="Helical" evidence="1">
    <location>
        <begin position="12"/>
        <end position="35"/>
    </location>
</feature>
<dbReference type="EMBL" id="CP002859">
    <property type="protein sequence ID" value="AEI50984.1"/>
    <property type="molecule type" value="Genomic_DNA"/>
</dbReference>
<accession>A0A7U4E881</accession>
<dbReference type="Pfam" id="PF13715">
    <property type="entry name" value="CarbopepD_reg_2"/>
    <property type="match status" value="1"/>
</dbReference>
<proteinExistence type="predicted"/>
<keyword evidence="3" id="KW-1185">Reference proteome</keyword>
<protein>
    <recommendedName>
        <fullName evidence="4">TonB-dependent receptor plug domain-containing protein</fullName>
    </recommendedName>
</protein>
<dbReference type="SUPFAM" id="SSF49464">
    <property type="entry name" value="Carboxypeptidase regulatory domain-like"/>
    <property type="match status" value="1"/>
</dbReference>
<gene>
    <name evidence="2" type="ordered locus">Runsl_4665</name>
</gene>
<dbReference type="Proteomes" id="UP000000493">
    <property type="component" value="Chromosome"/>
</dbReference>
<evidence type="ECO:0000313" key="2">
    <source>
        <dbReference type="EMBL" id="AEI50984.1"/>
    </source>
</evidence>
<dbReference type="InterPro" id="IPR037066">
    <property type="entry name" value="Plug_dom_sf"/>
</dbReference>